<protein>
    <submittedName>
        <fullName evidence="1">Uncharacterized protein</fullName>
    </submittedName>
</protein>
<organism evidence="1 2">
    <name type="scientific">Ixodes persulcatus</name>
    <name type="common">Taiga tick</name>
    <dbReference type="NCBI Taxonomy" id="34615"/>
    <lineage>
        <taxon>Eukaryota</taxon>
        <taxon>Metazoa</taxon>
        <taxon>Ecdysozoa</taxon>
        <taxon>Arthropoda</taxon>
        <taxon>Chelicerata</taxon>
        <taxon>Arachnida</taxon>
        <taxon>Acari</taxon>
        <taxon>Parasitiformes</taxon>
        <taxon>Ixodida</taxon>
        <taxon>Ixodoidea</taxon>
        <taxon>Ixodidae</taxon>
        <taxon>Ixodinae</taxon>
        <taxon>Ixodes</taxon>
    </lineage>
</organism>
<name>A0AC60NYJ6_IXOPE</name>
<sequence length="137" mass="15738">MSTLCQSTDIRAGGPQWQAVRGATKGNRACRQDKPQKGHRYGWRKWSGQRVHEGELLVKQRTLRFHPGLNVVFGTRHSLLAAVEGRVAVTFEKVNPSWDNPRVQSFYEGRDVSSLHKKYYHVIPDPQENKFRLISLV</sequence>
<evidence type="ECO:0000313" key="2">
    <source>
        <dbReference type="Proteomes" id="UP000805193"/>
    </source>
</evidence>
<accession>A0AC60NYJ6</accession>
<reference evidence="1 2" key="1">
    <citation type="journal article" date="2020" name="Cell">
        <title>Large-Scale Comparative Analyses of Tick Genomes Elucidate Their Genetic Diversity and Vector Capacities.</title>
        <authorList>
            <consortium name="Tick Genome and Microbiome Consortium (TIGMIC)"/>
            <person name="Jia N."/>
            <person name="Wang J."/>
            <person name="Shi W."/>
            <person name="Du L."/>
            <person name="Sun Y."/>
            <person name="Zhan W."/>
            <person name="Jiang J.F."/>
            <person name="Wang Q."/>
            <person name="Zhang B."/>
            <person name="Ji P."/>
            <person name="Bell-Sakyi L."/>
            <person name="Cui X.M."/>
            <person name="Yuan T.T."/>
            <person name="Jiang B.G."/>
            <person name="Yang W.F."/>
            <person name="Lam T.T."/>
            <person name="Chang Q.C."/>
            <person name="Ding S.J."/>
            <person name="Wang X.J."/>
            <person name="Zhu J.G."/>
            <person name="Ruan X.D."/>
            <person name="Zhao L."/>
            <person name="Wei J.T."/>
            <person name="Ye R.Z."/>
            <person name="Que T.C."/>
            <person name="Du C.H."/>
            <person name="Zhou Y.H."/>
            <person name="Cheng J.X."/>
            <person name="Dai P.F."/>
            <person name="Guo W.B."/>
            <person name="Han X.H."/>
            <person name="Huang E.J."/>
            <person name="Li L.F."/>
            <person name="Wei W."/>
            <person name="Gao Y.C."/>
            <person name="Liu J.Z."/>
            <person name="Shao H.Z."/>
            <person name="Wang X."/>
            <person name="Wang C.C."/>
            <person name="Yang T.C."/>
            <person name="Huo Q.B."/>
            <person name="Li W."/>
            <person name="Chen H.Y."/>
            <person name="Chen S.E."/>
            <person name="Zhou L.G."/>
            <person name="Ni X.B."/>
            <person name="Tian J.H."/>
            <person name="Sheng Y."/>
            <person name="Liu T."/>
            <person name="Pan Y.S."/>
            <person name="Xia L.Y."/>
            <person name="Li J."/>
            <person name="Zhao F."/>
            <person name="Cao W.C."/>
        </authorList>
    </citation>
    <scope>NUCLEOTIDE SEQUENCE [LARGE SCALE GENOMIC DNA]</scope>
    <source>
        <strain evidence="1">Iper-2018</strain>
    </source>
</reference>
<dbReference type="Proteomes" id="UP000805193">
    <property type="component" value="Unassembled WGS sequence"/>
</dbReference>
<dbReference type="EMBL" id="JABSTQ010011365">
    <property type="protein sequence ID" value="KAG0412226.1"/>
    <property type="molecule type" value="Genomic_DNA"/>
</dbReference>
<proteinExistence type="predicted"/>
<gene>
    <name evidence="1" type="ORF">HPB47_010643</name>
</gene>
<comment type="caution">
    <text evidence="1">The sequence shown here is derived from an EMBL/GenBank/DDBJ whole genome shotgun (WGS) entry which is preliminary data.</text>
</comment>
<keyword evidence="2" id="KW-1185">Reference proteome</keyword>
<evidence type="ECO:0000313" key="1">
    <source>
        <dbReference type="EMBL" id="KAG0412226.1"/>
    </source>
</evidence>